<evidence type="ECO:0000313" key="4">
    <source>
        <dbReference type="Proteomes" id="UP000332933"/>
    </source>
</evidence>
<keyword evidence="4" id="KW-1185">Reference proteome</keyword>
<dbReference type="InterPro" id="IPR043968">
    <property type="entry name" value="SGNH"/>
</dbReference>
<dbReference type="Pfam" id="PF19040">
    <property type="entry name" value="SGNH"/>
    <property type="match status" value="1"/>
</dbReference>
<name>A0A485KKF9_9STRA</name>
<dbReference type="AlphaFoldDB" id="A0A485KKF9"/>
<reference evidence="3 4" key="1">
    <citation type="submission" date="2019-03" db="EMBL/GenBank/DDBJ databases">
        <authorList>
            <person name="Gaulin E."/>
            <person name="Dumas B."/>
        </authorList>
    </citation>
    <scope>NUCLEOTIDE SEQUENCE [LARGE SCALE GENOMIC DNA]</scope>
    <source>
        <strain evidence="3">CBS 568.67</strain>
    </source>
</reference>
<feature type="domain" description="SGNH" evidence="1">
    <location>
        <begin position="152"/>
        <end position="375"/>
    </location>
</feature>
<evidence type="ECO:0000313" key="2">
    <source>
        <dbReference type="EMBL" id="KAF0701028.1"/>
    </source>
</evidence>
<sequence length="392" mass="42296">MDHGPLRWSTGDGTTATTHVDLHECLLPDSNDSSAYRVDGPSLGQRWPQTLLTMLAVAGITIMLFASPNTTTPSLPSTRLEVDVLLSAQTSANFNVDQDDVPNSSRGPSVAPPTFEKIMAAIDDVNYNQGLLPIPLGSPYGISGDLLNPGQPNVVVALGDSHLDFTKPRFVKLFQDASNASTFPTMVFKVAMGTSVLQCAHNFVANLDMILRVKPQVAFVSFYWWTYIRPDGAATDLLHHPLPCCSNYWHQPCQFQSQRDAVELVRNFQAHMTRLTAAGIRVFVAGVNVDGMEYHPSNMVSGGDVGVVDPVSRAAFEAKRAFIIGLVEPAVAAAGATLINFSDNMCDGDICQVVDPDGVPIMKDDNHFTASFVRTYLSVVDQVAAAGMAPLE</sequence>
<protein>
    <submittedName>
        <fullName evidence="3">Aste57867_8474 protein</fullName>
    </submittedName>
</protein>
<organism evidence="3 4">
    <name type="scientific">Aphanomyces stellatus</name>
    <dbReference type="NCBI Taxonomy" id="120398"/>
    <lineage>
        <taxon>Eukaryota</taxon>
        <taxon>Sar</taxon>
        <taxon>Stramenopiles</taxon>
        <taxon>Oomycota</taxon>
        <taxon>Saprolegniomycetes</taxon>
        <taxon>Saprolegniales</taxon>
        <taxon>Verrucalvaceae</taxon>
        <taxon>Aphanomyces</taxon>
    </lineage>
</organism>
<accession>A0A485KKF9</accession>
<reference evidence="2" key="2">
    <citation type="submission" date="2019-06" db="EMBL/GenBank/DDBJ databases">
        <title>Genomics analysis of Aphanomyces spp. identifies a new class of oomycete effector associated with host adaptation.</title>
        <authorList>
            <person name="Gaulin E."/>
        </authorList>
    </citation>
    <scope>NUCLEOTIDE SEQUENCE</scope>
    <source>
        <strain evidence="2">CBS 578.67</strain>
    </source>
</reference>
<dbReference type="EMBL" id="CAADRA010005124">
    <property type="protein sequence ID" value="VFT85360.1"/>
    <property type="molecule type" value="Genomic_DNA"/>
</dbReference>
<dbReference type="Proteomes" id="UP000332933">
    <property type="component" value="Unassembled WGS sequence"/>
</dbReference>
<evidence type="ECO:0000313" key="3">
    <source>
        <dbReference type="EMBL" id="VFT85360.1"/>
    </source>
</evidence>
<dbReference type="EMBL" id="VJMH01005103">
    <property type="protein sequence ID" value="KAF0701028.1"/>
    <property type="molecule type" value="Genomic_DNA"/>
</dbReference>
<evidence type="ECO:0000259" key="1">
    <source>
        <dbReference type="Pfam" id="PF19040"/>
    </source>
</evidence>
<gene>
    <name evidence="3" type="primary">Aste57867_8474</name>
    <name evidence="2" type="ORF">As57867_008442</name>
    <name evidence="3" type="ORF">ASTE57867_8474</name>
</gene>
<proteinExistence type="predicted"/>